<dbReference type="SUPFAM" id="SSF54373">
    <property type="entry name" value="FAD-linked reductases, C-terminal domain"/>
    <property type="match status" value="1"/>
</dbReference>
<dbReference type="PANTHER" id="PTHR10742">
    <property type="entry name" value="FLAVIN MONOAMINE OXIDASE"/>
    <property type="match status" value="1"/>
</dbReference>
<evidence type="ECO:0000313" key="3">
    <source>
        <dbReference type="EMBL" id="CAI2185224.1"/>
    </source>
</evidence>
<keyword evidence="4" id="KW-1185">Reference proteome</keyword>
<dbReference type="Gene3D" id="3.50.50.60">
    <property type="entry name" value="FAD/NAD(P)-binding domain"/>
    <property type="match status" value="1"/>
</dbReference>
<reference evidence="3" key="1">
    <citation type="submission" date="2022-08" db="EMBL/GenBank/DDBJ databases">
        <authorList>
            <person name="Kallberg Y."/>
            <person name="Tangrot J."/>
            <person name="Rosling A."/>
        </authorList>
    </citation>
    <scope>NUCLEOTIDE SEQUENCE</scope>
    <source>
        <strain evidence="3">Wild A</strain>
    </source>
</reference>
<evidence type="ECO:0000313" key="4">
    <source>
        <dbReference type="Proteomes" id="UP001153678"/>
    </source>
</evidence>
<dbReference type="AlphaFoldDB" id="A0A9W4SXS0"/>
<accession>A0A9W4SXS0</accession>
<name>A0A9W4SXS0_9GLOM</name>
<dbReference type="EMBL" id="CAMKVN010003623">
    <property type="protein sequence ID" value="CAI2185224.1"/>
    <property type="molecule type" value="Genomic_DNA"/>
</dbReference>
<dbReference type="Gene3D" id="1.20.1440.240">
    <property type="match status" value="1"/>
</dbReference>
<dbReference type="InterPro" id="IPR050281">
    <property type="entry name" value="Flavin_monoamine_oxidase"/>
</dbReference>
<dbReference type="InterPro" id="IPR036188">
    <property type="entry name" value="FAD/NAD-bd_sf"/>
</dbReference>
<feature type="domain" description="Amine oxidase" evidence="2">
    <location>
        <begin position="70"/>
        <end position="571"/>
    </location>
</feature>
<organism evidence="3 4">
    <name type="scientific">Funneliformis geosporum</name>
    <dbReference type="NCBI Taxonomy" id="1117311"/>
    <lineage>
        <taxon>Eukaryota</taxon>
        <taxon>Fungi</taxon>
        <taxon>Fungi incertae sedis</taxon>
        <taxon>Mucoromycota</taxon>
        <taxon>Glomeromycotina</taxon>
        <taxon>Glomeromycetes</taxon>
        <taxon>Glomerales</taxon>
        <taxon>Glomeraceae</taxon>
        <taxon>Funneliformis</taxon>
    </lineage>
</organism>
<sequence>MFIGKHKRAKTTPQPQNRSQKHVLNERYNAHVKSYYYYEFVKSLSDENTDLFPRDAPIENPRICIIGAGMAGLFSALLLNEAGIKGITILEYQDRVGGRVHTHYFTDDPDDERRLYGELGAMRLPYTEGRPDLSVHQIVFDTIEYLNEYNKNDDPEKEIKTIPFIISNPNALSYYNEQKDPSGKIMTKNFSGNVEASQLGFPDTIPPDFTSLLSEALLPFFNELNADFTKGLELLKHYDQYSIYSFLKEVFLPARLPTRWEDYDEIIGAIEMQKSSGTGAFNLGFVDFVAETHAFEGFEGTKHSINWKTIDKGMQRLPNAFLPIIRKEKIDLRYNSKVYKLEKAENGKQVKVYWKSKEKKEFEIFDRVILTPPLGVIYHWDLPKLSYGKRRAIRELNYIPSVKIFLQFKSRFWENNGQPTTTGIGIVGGATTTDLPIRRVIYPSYYVGLPINGSGVLCASYNFENDALRYGPYSEEELFELALKDIVILHGEIAREEWIPGKKNNKAQVWQNDKTVIGDFAAFTPAQLGKLMASIMRPEEGIYWAGEHTDIHHGWISGALNSAVRVVKEILSENLMKDRWMKLKKLRLLQYWNGNLEAFE</sequence>
<dbReference type="GO" id="GO:0001716">
    <property type="term" value="F:L-amino-acid oxidase activity"/>
    <property type="evidence" value="ECO:0007669"/>
    <property type="project" value="TreeGrafter"/>
</dbReference>
<dbReference type="Gene3D" id="3.90.660.10">
    <property type="match status" value="1"/>
</dbReference>
<dbReference type="Pfam" id="PF01593">
    <property type="entry name" value="Amino_oxidase"/>
    <property type="match status" value="1"/>
</dbReference>
<gene>
    <name evidence="3" type="ORF">FWILDA_LOCUS11969</name>
</gene>
<dbReference type="SUPFAM" id="SSF51905">
    <property type="entry name" value="FAD/NAD(P)-binding domain"/>
    <property type="match status" value="1"/>
</dbReference>
<feature type="compositionally biased region" description="Basic residues" evidence="1">
    <location>
        <begin position="1"/>
        <end position="10"/>
    </location>
</feature>
<comment type="caution">
    <text evidence="3">The sequence shown here is derived from an EMBL/GenBank/DDBJ whole genome shotgun (WGS) entry which is preliminary data.</text>
</comment>
<dbReference type="Proteomes" id="UP001153678">
    <property type="component" value="Unassembled WGS sequence"/>
</dbReference>
<dbReference type="PANTHER" id="PTHR10742:SF342">
    <property type="entry name" value="AMINE OXIDASE"/>
    <property type="match status" value="1"/>
</dbReference>
<protein>
    <submittedName>
        <fullName evidence="3">15876_t:CDS:1</fullName>
    </submittedName>
</protein>
<dbReference type="GO" id="GO:0009063">
    <property type="term" value="P:amino acid catabolic process"/>
    <property type="evidence" value="ECO:0007669"/>
    <property type="project" value="TreeGrafter"/>
</dbReference>
<feature type="region of interest" description="Disordered" evidence="1">
    <location>
        <begin position="1"/>
        <end position="22"/>
    </location>
</feature>
<dbReference type="OrthoDB" id="7777654at2759"/>
<proteinExistence type="predicted"/>
<dbReference type="InterPro" id="IPR002937">
    <property type="entry name" value="Amino_oxidase"/>
</dbReference>
<evidence type="ECO:0000256" key="1">
    <source>
        <dbReference type="SAM" id="MobiDB-lite"/>
    </source>
</evidence>
<feature type="non-terminal residue" evidence="3">
    <location>
        <position position="600"/>
    </location>
</feature>
<evidence type="ECO:0000259" key="2">
    <source>
        <dbReference type="Pfam" id="PF01593"/>
    </source>
</evidence>